<dbReference type="AlphaFoldDB" id="A0A3N4HHJ0"/>
<evidence type="ECO:0000256" key="1">
    <source>
        <dbReference type="SAM" id="MobiDB-lite"/>
    </source>
</evidence>
<keyword evidence="3" id="KW-1185">Reference proteome</keyword>
<reference evidence="2 3" key="1">
    <citation type="journal article" date="2018" name="Nat. Ecol. Evol.">
        <title>Pezizomycetes genomes reveal the molecular basis of ectomycorrhizal truffle lifestyle.</title>
        <authorList>
            <person name="Murat C."/>
            <person name="Payen T."/>
            <person name="Noel B."/>
            <person name="Kuo A."/>
            <person name="Morin E."/>
            <person name="Chen J."/>
            <person name="Kohler A."/>
            <person name="Krizsan K."/>
            <person name="Balestrini R."/>
            <person name="Da Silva C."/>
            <person name="Montanini B."/>
            <person name="Hainaut M."/>
            <person name="Levati E."/>
            <person name="Barry K.W."/>
            <person name="Belfiori B."/>
            <person name="Cichocki N."/>
            <person name="Clum A."/>
            <person name="Dockter R.B."/>
            <person name="Fauchery L."/>
            <person name="Guy J."/>
            <person name="Iotti M."/>
            <person name="Le Tacon F."/>
            <person name="Lindquist E.A."/>
            <person name="Lipzen A."/>
            <person name="Malagnac F."/>
            <person name="Mello A."/>
            <person name="Molinier V."/>
            <person name="Miyauchi S."/>
            <person name="Poulain J."/>
            <person name="Riccioni C."/>
            <person name="Rubini A."/>
            <person name="Sitrit Y."/>
            <person name="Splivallo R."/>
            <person name="Traeger S."/>
            <person name="Wang M."/>
            <person name="Zifcakova L."/>
            <person name="Wipf D."/>
            <person name="Zambonelli A."/>
            <person name="Paolocci F."/>
            <person name="Nowrousian M."/>
            <person name="Ottonello S."/>
            <person name="Baldrian P."/>
            <person name="Spatafora J.W."/>
            <person name="Henrissat B."/>
            <person name="Nagy L.G."/>
            <person name="Aury J.M."/>
            <person name="Wincker P."/>
            <person name="Grigoriev I.V."/>
            <person name="Bonfante P."/>
            <person name="Martin F.M."/>
        </authorList>
    </citation>
    <scope>NUCLEOTIDE SEQUENCE [LARGE SCALE GENOMIC DNA]</scope>
    <source>
        <strain evidence="2 3">RN42</strain>
    </source>
</reference>
<organism evidence="2 3">
    <name type="scientific">Ascobolus immersus RN42</name>
    <dbReference type="NCBI Taxonomy" id="1160509"/>
    <lineage>
        <taxon>Eukaryota</taxon>
        <taxon>Fungi</taxon>
        <taxon>Dikarya</taxon>
        <taxon>Ascomycota</taxon>
        <taxon>Pezizomycotina</taxon>
        <taxon>Pezizomycetes</taxon>
        <taxon>Pezizales</taxon>
        <taxon>Ascobolaceae</taxon>
        <taxon>Ascobolus</taxon>
    </lineage>
</organism>
<protein>
    <submittedName>
        <fullName evidence="2">Uncharacterized protein</fullName>
    </submittedName>
</protein>
<accession>A0A3N4HHJ0</accession>
<proteinExistence type="predicted"/>
<dbReference type="EMBL" id="ML119872">
    <property type="protein sequence ID" value="RPA72228.1"/>
    <property type="molecule type" value="Genomic_DNA"/>
</dbReference>
<sequence length="130" mass="13591">MSNNPFLTPTSNPISTPDNPIPARTGPPFHWAVIDEISRPGSPAQVLGAAELQALARPGSPVQALIEEKHCTSEPLLLKASVSVLRDNLNVQGAGDRVGVLVSVRPNPAFENVFANSAAEEGGGSIDSHH</sequence>
<dbReference type="Proteomes" id="UP000275078">
    <property type="component" value="Unassembled WGS sequence"/>
</dbReference>
<evidence type="ECO:0000313" key="3">
    <source>
        <dbReference type="Proteomes" id="UP000275078"/>
    </source>
</evidence>
<evidence type="ECO:0000313" key="2">
    <source>
        <dbReference type="EMBL" id="RPA72228.1"/>
    </source>
</evidence>
<feature type="compositionally biased region" description="Polar residues" evidence="1">
    <location>
        <begin position="1"/>
        <end position="18"/>
    </location>
</feature>
<feature type="region of interest" description="Disordered" evidence="1">
    <location>
        <begin position="1"/>
        <end position="26"/>
    </location>
</feature>
<name>A0A3N4HHJ0_ASCIM</name>
<gene>
    <name evidence="2" type="ORF">BJ508DRAFT_314931</name>
</gene>